<evidence type="ECO:0000313" key="2">
    <source>
        <dbReference type="EMBL" id="MFD1531293.1"/>
    </source>
</evidence>
<reference evidence="3" key="1">
    <citation type="journal article" date="2019" name="Int. J. Syst. Evol. Microbiol.">
        <title>The Global Catalogue of Microorganisms (GCM) 10K type strain sequencing project: providing services to taxonomists for standard genome sequencing and annotation.</title>
        <authorList>
            <consortium name="The Broad Institute Genomics Platform"/>
            <consortium name="The Broad Institute Genome Sequencing Center for Infectious Disease"/>
            <person name="Wu L."/>
            <person name="Ma J."/>
        </authorList>
    </citation>
    <scope>NUCLEOTIDE SEQUENCE [LARGE SCALE GENOMIC DNA]</scope>
    <source>
        <strain evidence="3">JCM 12165</strain>
    </source>
</reference>
<dbReference type="RefSeq" id="WP_343973482.1">
    <property type="nucleotide sequence ID" value="NZ_BAAAJG010000004.1"/>
</dbReference>
<protein>
    <submittedName>
        <fullName evidence="2">Roadblock/LC7 domain-containing protein</fullName>
    </submittedName>
</protein>
<dbReference type="SUPFAM" id="SSF103196">
    <property type="entry name" value="Roadblock/LC7 domain"/>
    <property type="match status" value="1"/>
</dbReference>
<keyword evidence="3" id="KW-1185">Reference proteome</keyword>
<name>A0ABW4FL09_9PSEU</name>
<dbReference type="PANTHER" id="PTHR36222:SF1">
    <property type="entry name" value="SERINE PROTEASE INHIBITOR RV3364C"/>
    <property type="match status" value="1"/>
</dbReference>
<feature type="domain" description="Roadblock/LAMTOR2" evidence="1">
    <location>
        <begin position="5"/>
        <end position="97"/>
    </location>
</feature>
<sequence length="136" mass="14174">MDDLNFLLEDLVKTVPQTRCAVLLSVDGIKTHWSGVGADDADVLAAMASGMISLAHQVGAKFGGNQDSGVRQVITELSGLYLFVTAAAGGTVLTVLAGRDVNTGAISFEMAKLCKRVPTRIATPARRNTATGTGIR</sequence>
<dbReference type="InterPro" id="IPR004942">
    <property type="entry name" value="Roadblock/LAMTOR2_dom"/>
</dbReference>
<dbReference type="Gene3D" id="3.30.450.30">
    <property type="entry name" value="Dynein light chain 2a, cytoplasmic"/>
    <property type="match status" value="1"/>
</dbReference>
<evidence type="ECO:0000259" key="1">
    <source>
        <dbReference type="SMART" id="SM00960"/>
    </source>
</evidence>
<evidence type="ECO:0000313" key="3">
    <source>
        <dbReference type="Proteomes" id="UP001597145"/>
    </source>
</evidence>
<organism evidence="2 3">
    <name type="scientific">Pseudonocardia aurantiaca</name>
    <dbReference type="NCBI Taxonomy" id="75290"/>
    <lineage>
        <taxon>Bacteria</taxon>
        <taxon>Bacillati</taxon>
        <taxon>Actinomycetota</taxon>
        <taxon>Actinomycetes</taxon>
        <taxon>Pseudonocardiales</taxon>
        <taxon>Pseudonocardiaceae</taxon>
        <taxon>Pseudonocardia</taxon>
    </lineage>
</organism>
<dbReference type="Pfam" id="PF03259">
    <property type="entry name" value="Robl_LC7"/>
    <property type="match status" value="1"/>
</dbReference>
<proteinExistence type="predicted"/>
<dbReference type="PANTHER" id="PTHR36222">
    <property type="entry name" value="SERINE PROTEASE INHIBITOR RV3364C"/>
    <property type="match status" value="1"/>
</dbReference>
<dbReference type="EMBL" id="JBHUCP010000010">
    <property type="protein sequence ID" value="MFD1531293.1"/>
    <property type="molecule type" value="Genomic_DNA"/>
</dbReference>
<accession>A0ABW4FL09</accession>
<dbReference type="Proteomes" id="UP001597145">
    <property type="component" value="Unassembled WGS sequence"/>
</dbReference>
<comment type="caution">
    <text evidence="2">The sequence shown here is derived from an EMBL/GenBank/DDBJ whole genome shotgun (WGS) entry which is preliminary data.</text>
</comment>
<gene>
    <name evidence="2" type="ORF">ACFSCY_17795</name>
</gene>
<dbReference type="InterPro" id="IPR053141">
    <property type="entry name" value="Mycobact_SerProt_Inhib_Rv3364c"/>
</dbReference>
<dbReference type="SMART" id="SM00960">
    <property type="entry name" value="Robl_LC7"/>
    <property type="match status" value="1"/>
</dbReference>